<feature type="transmembrane region" description="Helical" evidence="8">
    <location>
        <begin position="311"/>
        <end position="335"/>
    </location>
</feature>
<feature type="transmembrane region" description="Helical" evidence="8">
    <location>
        <begin position="249"/>
        <end position="275"/>
    </location>
</feature>
<organism evidence="9">
    <name type="scientific">candidate division WOR-3 bacterium</name>
    <dbReference type="NCBI Taxonomy" id="2052148"/>
    <lineage>
        <taxon>Bacteria</taxon>
        <taxon>Bacteria division WOR-3</taxon>
    </lineage>
</organism>
<dbReference type="InterPro" id="IPR038665">
    <property type="entry name" value="Voltage-dep_anion_channel_sf"/>
</dbReference>
<feature type="transmembrane region" description="Helical" evidence="8">
    <location>
        <begin position="148"/>
        <end position="168"/>
    </location>
</feature>
<dbReference type="InterPro" id="IPR051629">
    <property type="entry name" value="Sulfite_efflux_TDT"/>
</dbReference>
<feature type="transmembrane region" description="Helical" evidence="8">
    <location>
        <begin position="113"/>
        <end position="136"/>
    </location>
</feature>
<dbReference type="InterPro" id="IPR004695">
    <property type="entry name" value="SLAC1/Mae1/Ssu1/TehA"/>
</dbReference>
<feature type="transmembrane region" description="Helical" evidence="8">
    <location>
        <begin position="88"/>
        <end position="107"/>
    </location>
</feature>
<proteinExistence type="inferred from homology"/>
<evidence type="ECO:0000256" key="5">
    <source>
        <dbReference type="ARBA" id="ARBA00022692"/>
    </source>
</evidence>
<dbReference type="PANTHER" id="PTHR31686">
    <property type="match status" value="1"/>
</dbReference>
<evidence type="ECO:0000313" key="9">
    <source>
        <dbReference type="EMBL" id="HDI82577.1"/>
    </source>
</evidence>
<dbReference type="EMBL" id="DQWE01000097">
    <property type="protein sequence ID" value="HDI82577.1"/>
    <property type="molecule type" value="Genomic_DNA"/>
</dbReference>
<dbReference type="Pfam" id="PF03595">
    <property type="entry name" value="SLAC1"/>
    <property type="match status" value="1"/>
</dbReference>
<dbReference type="CDD" id="cd09321">
    <property type="entry name" value="TDT_like_3"/>
    <property type="match status" value="1"/>
</dbReference>
<feature type="transmembrane region" description="Helical" evidence="8">
    <location>
        <begin position="49"/>
        <end position="67"/>
    </location>
</feature>
<comment type="caution">
    <text evidence="9">The sequence shown here is derived from an EMBL/GenBank/DDBJ whole genome shotgun (WGS) entry which is preliminary data.</text>
</comment>
<feature type="transmembrane region" description="Helical" evidence="8">
    <location>
        <begin position="20"/>
        <end position="37"/>
    </location>
</feature>
<evidence type="ECO:0000256" key="6">
    <source>
        <dbReference type="ARBA" id="ARBA00022989"/>
    </source>
</evidence>
<sequence>MFREIESKRYIIKNFAPSWFAVVMGTGILSLTAYMYSSYITFLRYVSKVLFYLNVILFIVFLIPWILRWFLYRRDALGDLFHPVNSNFYPTFSVGMLVLASNFLVVGKMVLPALILWFCGAIITIFFALFIPFYIFKGEHVKIHHINPAWFIPPVGLIVIPIPGSILVNSLSGILHELAIILNIFGWGTGFFLYIVLLVICVYRFILHTPLQNILAPTIWINLGPIGAGTVSLFGLMDSTTMISLKEPFLFFGVLFWSFGIWWLIMAIAMTIYYIRRLSLPYAMSWWAFTFPLGAYVAATHKVSSFLGFKIIDYFGILLFCLLFSLWLVTACFTLKNAYSGRLFK</sequence>
<comment type="similarity">
    <text evidence="2">Belongs to the tellurite-resistance/dicarboxylate transporter (TDT) family.</text>
</comment>
<reference evidence="9" key="1">
    <citation type="journal article" date="2020" name="mSystems">
        <title>Genome- and Community-Level Interaction Insights into Carbon Utilization and Element Cycling Functions of Hydrothermarchaeota in Hydrothermal Sediment.</title>
        <authorList>
            <person name="Zhou Z."/>
            <person name="Liu Y."/>
            <person name="Xu W."/>
            <person name="Pan J."/>
            <person name="Luo Z.H."/>
            <person name="Li M."/>
        </authorList>
    </citation>
    <scope>NUCLEOTIDE SEQUENCE [LARGE SCALE GENOMIC DNA]</scope>
    <source>
        <strain evidence="9">HyVt-102</strain>
    </source>
</reference>
<dbReference type="Gene3D" id="1.50.10.150">
    <property type="entry name" value="Voltage-dependent anion channel"/>
    <property type="match status" value="1"/>
</dbReference>
<dbReference type="GO" id="GO:0005886">
    <property type="term" value="C:plasma membrane"/>
    <property type="evidence" value="ECO:0007669"/>
    <property type="project" value="UniProtKB-SubCell"/>
</dbReference>
<evidence type="ECO:0000256" key="4">
    <source>
        <dbReference type="ARBA" id="ARBA00022475"/>
    </source>
</evidence>
<evidence type="ECO:0000256" key="2">
    <source>
        <dbReference type="ARBA" id="ARBA00008566"/>
    </source>
</evidence>
<dbReference type="NCBIfam" id="TIGR00816">
    <property type="entry name" value="tdt"/>
    <property type="match status" value="1"/>
</dbReference>
<dbReference type="AlphaFoldDB" id="A0A7C0VAA8"/>
<dbReference type="GO" id="GO:0000319">
    <property type="term" value="F:sulfite transmembrane transporter activity"/>
    <property type="evidence" value="ECO:0007669"/>
    <property type="project" value="TreeGrafter"/>
</dbReference>
<dbReference type="PANTHER" id="PTHR31686:SF1">
    <property type="entry name" value="SULFITE EFFLUX PUMP SSU1"/>
    <property type="match status" value="1"/>
</dbReference>
<keyword evidence="6 8" id="KW-1133">Transmembrane helix</keyword>
<dbReference type="InterPro" id="IPR011552">
    <property type="entry name" value="TehA/Mae1"/>
</dbReference>
<keyword evidence="3" id="KW-0813">Transport</keyword>
<protein>
    <submittedName>
        <fullName evidence="9">C4-dicarboxylate ABC transporter</fullName>
    </submittedName>
</protein>
<feature type="transmembrane region" description="Helical" evidence="8">
    <location>
        <begin position="180"/>
        <end position="207"/>
    </location>
</feature>
<evidence type="ECO:0000256" key="8">
    <source>
        <dbReference type="SAM" id="Phobius"/>
    </source>
</evidence>
<evidence type="ECO:0000256" key="3">
    <source>
        <dbReference type="ARBA" id="ARBA00022448"/>
    </source>
</evidence>
<comment type="subcellular location">
    <subcellularLocation>
        <location evidence="1">Cell membrane</location>
        <topology evidence="1">Multi-pass membrane protein</topology>
    </subcellularLocation>
</comment>
<gene>
    <name evidence="9" type="ORF">ENF18_02150</name>
</gene>
<feature type="transmembrane region" description="Helical" evidence="8">
    <location>
        <begin position="282"/>
        <end position="299"/>
    </location>
</feature>
<name>A0A7C0VAA8_UNCW3</name>
<evidence type="ECO:0000256" key="1">
    <source>
        <dbReference type="ARBA" id="ARBA00004651"/>
    </source>
</evidence>
<keyword evidence="7 8" id="KW-0472">Membrane</keyword>
<feature type="transmembrane region" description="Helical" evidence="8">
    <location>
        <begin position="219"/>
        <end position="237"/>
    </location>
</feature>
<keyword evidence="5 8" id="KW-0812">Transmembrane</keyword>
<keyword evidence="4" id="KW-1003">Cell membrane</keyword>
<accession>A0A7C0VAA8</accession>
<evidence type="ECO:0000256" key="7">
    <source>
        <dbReference type="ARBA" id="ARBA00023136"/>
    </source>
</evidence>
<dbReference type="Proteomes" id="UP000885847">
    <property type="component" value="Unassembled WGS sequence"/>
</dbReference>